<dbReference type="Pfam" id="PF00990">
    <property type="entry name" value="GGDEF"/>
    <property type="match status" value="1"/>
</dbReference>
<evidence type="ECO:0000259" key="4">
    <source>
        <dbReference type="PROSITE" id="PS50887"/>
    </source>
</evidence>
<dbReference type="InterPro" id="IPR000160">
    <property type="entry name" value="GGDEF_dom"/>
</dbReference>
<dbReference type="Proteomes" id="UP001595999">
    <property type="component" value="Unassembled WGS sequence"/>
</dbReference>
<dbReference type="NCBIfam" id="TIGR00254">
    <property type="entry name" value="GGDEF"/>
    <property type="match status" value="1"/>
</dbReference>
<comment type="caution">
    <text evidence="5">The sequence shown here is derived from an EMBL/GenBank/DDBJ whole genome shotgun (WGS) entry which is preliminary data.</text>
</comment>
<dbReference type="InterPro" id="IPR050469">
    <property type="entry name" value="Diguanylate_Cyclase"/>
</dbReference>
<gene>
    <name evidence="5" type="ORF">ACFO0R_20740</name>
</gene>
<feature type="transmembrane region" description="Helical" evidence="3">
    <location>
        <begin position="56"/>
        <end position="80"/>
    </location>
</feature>
<dbReference type="GO" id="GO:0052621">
    <property type="term" value="F:diguanylate cyclase activity"/>
    <property type="evidence" value="ECO:0007669"/>
    <property type="project" value="UniProtKB-EC"/>
</dbReference>
<feature type="transmembrane region" description="Helical" evidence="3">
    <location>
        <begin position="109"/>
        <end position="127"/>
    </location>
</feature>
<keyword evidence="5" id="KW-0548">Nucleotidyltransferase</keyword>
<dbReference type="EC" id="2.7.7.65" evidence="1"/>
<dbReference type="InterPro" id="IPR029787">
    <property type="entry name" value="Nucleotide_cyclase"/>
</dbReference>
<dbReference type="PANTHER" id="PTHR45138:SF9">
    <property type="entry name" value="DIGUANYLATE CYCLASE DGCM-RELATED"/>
    <property type="match status" value="1"/>
</dbReference>
<dbReference type="Gene3D" id="3.30.70.270">
    <property type="match status" value="1"/>
</dbReference>
<keyword evidence="3" id="KW-1133">Transmembrane helix</keyword>
<keyword evidence="3" id="KW-0472">Membrane</keyword>
<dbReference type="InterPro" id="IPR043128">
    <property type="entry name" value="Rev_trsase/Diguanyl_cyclase"/>
</dbReference>
<dbReference type="PANTHER" id="PTHR45138">
    <property type="entry name" value="REGULATORY COMPONENTS OF SENSORY TRANSDUCTION SYSTEM"/>
    <property type="match status" value="1"/>
</dbReference>
<evidence type="ECO:0000313" key="6">
    <source>
        <dbReference type="Proteomes" id="UP001595999"/>
    </source>
</evidence>
<dbReference type="PROSITE" id="PS50887">
    <property type="entry name" value="GGDEF"/>
    <property type="match status" value="1"/>
</dbReference>
<dbReference type="EMBL" id="JBHSEK010000020">
    <property type="protein sequence ID" value="MFC4492047.1"/>
    <property type="molecule type" value="Genomic_DNA"/>
</dbReference>
<dbReference type="CDD" id="cd01949">
    <property type="entry name" value="GGDEF"/>
    <property type="match status" value="1"/>
</dbReference>
<organism evidence="5 6">
    <name type="scientific">Chromobacterium aquaticum</name>
    <dbReference type="NCBI Taxonomy" id="467180"/>
    <lineage>
        <taxon>Bacteria</taxon>
        <taxon>Pseudomonadati</taxon>
        <taxon>Pseudomonadota</taxon>
        <taxon>Betaproteobacteria</taxon>
        <taxon>Neisseriales</taxon>
        <taxon>Chromobacteriaceae</taxon>
        <taxon>Chromobacterium</taxon>
    </lineage>
</organism>
<protein>
    <recommendedName>
        <fullName evidence="1">diguanylate cyclase</fullName>
        <ecNumber evidence="1">2.7.7.65</ecNumber>
    </recommendedName>
</protein>
<dbReference type="RefSeq" id="WP_231461749.1">
    <property type="nucleotide sequence ID" value="NZ_JAJOHW010000044.1"/>
</dbReference>
<keyword evidence="6" id="KW-1185">Reference proteome</keyword>
<feature type="domain" description="GGDEF" evidence="4">
    <location>
        <begin position="239"/>
        <end position="371"/>
    </location>
</feature>
<accession>A0ABV8ZXY5</accession>
<dbReference type="SUPFAM" id="SSF55073">
    <property type="entry name" value="Nucleotide cyclase"/>
    <property type="match status" value="1"/>
</dbReference>
<keyword evidence="3" id="KW-0812">Transmembrane</keyword>
<evidence type="ECO:0000313" key="5">
    <source>
        <dbReference type="EMBL" id="MFC4492047.1"/>
    </source>
</evidence>
<evidence type="ECO:0000256" key="2">
    <source>
        <dbReference type="ARBA" id="ARBA00034247"/>
    </source>
</evidence>
<dbReference type="SMART" id="SM00267">
    <property type="entry name" value="GGDEF"/>
    <property type="match status" value="1"/>
</dbReference>
<sequence>MSLIVASLIVACIGVITWQHSVRAELLLPRKRWLQASLLLSAGMLLEGEISTQRDWLLAVGSGFSNAGISLQLTIIARLIGLRPPRWLWLAVGVYSAIDKWVPNPLLSTLLDALEIPLLYLCASWLFMTAEQRICNNRYSLTALLFLLGAMVYGWRDGHGIYQQYLGFGFIPHQELPLHALALTLASAAQVCGSVGFLNIVLQKQNSRLQDVASLDPLTSAGNRRALQHWLDHLDPSMEIACVIMLDIDHFKAVNDRYGHLAGDQVLQSLSQELRGHIRDQDLLIRYGGEEFCLVLPNIGISSGERIIDRLRRQFSQLQPLTQHPEARCSFSAGIHLWRCQQQDFGQAQQSADQALYQAKQAGRNQVVRSR</sequence>
<reference evidence="6" key="1">
    <citation type="journal article" date="2019" name="Int. J. Syst. Evol. Microbiol.">
        <title>The Global Catalogue of Microorganisms (GCM) 10K type strain sequencing project: providing services to taxonomists for standard genome sequencing and annotation.</title>
        <authorList>
            <consortium name="The Broad Institute Genomics Platform"/>
            <consortium name="The Broad Institute Genome Sequencing Center for Infectious Disease"/>
            <person name="Wu L."/>
            <person name="Ma J."/>
        </authorList>
    </citation>
    <scope>NUCLEOTIDE SEQUENCE [LARGE SCALE GENOMIC DNA]</scope>
    <source>
        <strain evidence="6">CGMCC 4.7608</strain>
    </source>
</reference>
<proteinExistence type="predicted"/>
<evidence type="ECO:0000256" key="1">
    <source>
        <dbReference type="ARBA" id="ARBA00012528"/>
    </source>
</evidence>
<evidence type="ECO:0000256" key="3">
    <source>
        <dbReference type="SAM" id="Phobius"/>
    </source>
</evidence>
<comment type="catalytic activity">
    <reaction evidence="2">
        <text>2 GTP = 3',3'-c-di-GMP + 2 diphosphate</text>
        <dbReference type="Rhea" id="RHEA:24898"/>
        <dbReference type="ChEBI" id="CHEBI:33019"/>
        <dbReference type="ChEBI" id="CHEBI:37565"/>
        <dbReference type="ChEBI" id="CHEBI:58805"/>
        <dbReference type="EC" id="2.7.7.65"/>
    </reaction>
</comment>
<feature type="transmembrane region" description="Helical" evidence="3">
    <location>
        <begin position="139"/>
        <end position="156"/>
    </location>
</feature>
<name>A0ABV8ZXY5_9NEIS</name>
<keyword evidence="5" id="KW-0808">Transferase</keyword>
<feature type="transmembrane region" description="Helical" evidence="3">
    <location>
        <begin position="176"/>
        <end position="202"/>
    </location>
</feature>